<gene>
    <name evidence="1" type="ORF">PCOR1329_LOCUS77515</name>
</gene>
<sequence>VPNSTVRHFAPLVDTRVELALSGALLLRIAKPVIIREILVPVALLSDVAPEAALDLHAGVRVGLMHPSALVRDALPVPVAALRDGLLFSEMVLQIEMLMPVALCRKVVPDAVLVPLVSARAELLPTGVLHDIAVPVPAAAMLSIALLNDALLVPVVVVSDMALETVIAPHADAKVELMLADVLLDVEVPVVLLIPAVVANEVEFEAVFASGLNVRVNLLFFDVLPHVEIPVTGVLLSDVVPEAVLVPLADSRQ</sequence>
<protein>
    <submittedName>
        <fullName evidence="1">Uncharacterized protein</fullName>
    </submittedName>
</protein>
<accession>A0ABN9XJY5</accession>
<name>A0ABN9XJY5_9DINO</name>
<evidence type="ECO:0000313" key="1">
    <source>
        <dbReference type="EMBL" id="CAK0900129.1"/>
    </source>
</evidence>
<dbReference type="EMBL" id="CAUYUJ010020727">
    <property type="protein sequence ID" value="CAK0900129.1"/>
    <property type="molecule type" value="Genomic_DNA"/>
</dbReference>
<reference evidence="1" key="1">
    <citation type="submission" date="2023-10" db="EMBL/GenBank/DDBJ databases">
        <authorList>
            <person name="Chen Y."/>
            <person name="Shah S."/>
            <person name="Dougan E. K."/>
            <person name="Thang M."/>
            <person name="Chan C."/>
        </authorList>
    </citation>
    <scope>NUCLEOTIDE SEQUENCE [LARGE SCALE GENOMIC DNA]</scope>
</reference>
<feature type="non-terminal residue" evidence="1">
    <location>
        <position position="253"/>
    </location>
</feature>
<organism evidence="1 2">
    <name type="scientific">Prorocentrum cordatum</name>
    <dbReference type="NCBI Taxonomy" id="2364126"/>
    <lineage>
        <taxon>Eukaryota</taxon>
        <taxon>Sar</taxon>
        <taxon>Alveolata</taxon>
        <taxon>Dinophyceae</taxon>
        <taxon>Prorocentrales</taxon>
        <taxon>Prorocentraceae</taxon>
        <taxon>Prorocentrum</taxon>
    </lineage>
</organism>
<feature type="non-terminal residue" evidence="1">
    <location>
        <position position="1"/>
    </location>
</feature>
<comment type="caution">
    <text evidence="1">The sequence shown here is derived from an EMBL/GenBank/DDBJ whole genome shotgun (WGS) entry which is preliminary data.</text>
</comment>
<dbReference type="Proteomes" id="UP001189429">
    <property type="component" value="Unassembled WGS sequence"/>
</dbReference>
<proteinExistence type="predicted"/>
<evidence type="ECO:0000313" key="2">
    <source>
        <dbReference type="Proteomes" id="UP001189429"/>
    </source>
</evidence>
<keyword evidence="2" id="KW-1185">Reference proteome</keyword>